<feature type="repeat" description="TPR" evidence="6">
    <location>
        <begin position="170"/>
        <end position="203"/>
    </location>
</feature>
<comment type="caution">
    <text evidence="10">The sequence shown here is derived from an EMBL/GenBank/DDBJ whole genome shotgun (WGS) entry which is preliminary data.</text>
</comment>
<evidence type="ECO:0000256" key="5">
    <source>
        <dbReference type="PROSITE-ProRule" id="PRU00169"/>
    </source>
</evidence>
<dbReference type="InterPro" id="IPR004358">
    <property type="entry name" value="Sig_transdc_His_kin-like_C"/>
</dbReference>
<evidence type="ECO:0000259" key="9">
    <source>
        <dbReference type="PROSITE" id="PS50110"/>
    </source>
</evidence>
<dbReference type="Gene3D" id="1.10.287.130">
    <property type="match status" value="1"/>
</dbReference>
<feature type="repeat" description="TPR" evidence="6">
    <location>
        <begin position="210"/>
        <end position="243"/>
    </location>
</feature>
<dbReference type="SUPFAM" id="SSF55874">
    <property type="entry name" value="ATPase domain of HSP90 chaperone/DNA topoisomerase II/histidine kinase"/>
    <property type="match status" value="1"/>
</dbReference>
<keyword evidence="3 5" id="KW-0597">Phosphoprotein</keyword>
<evidence type="ECO:0000256" key="6">
    <source>
        <dbReference type="PROSITE-ProRule" id="PRU00339"/>
    </source>
</evidence>
<dbReference type="PROSITE" id="PS50109">
    <property type="entry name" value="HIS_KIN"/>
    <property type="match status" value="1"/>
</dbReference>
<dbReference type="PROSITE" id="PS50005">
    <property type="entry name" value="TPR"/>
    <property type="match status" value="2"/>
</dbReference>
<dbReference type="Pfam" id="PF13374">
    <property type="entry name" value="TPR_10"/>
    <property type="match status" value="1"/>
</dbReference>
<dbReference type="InterPro" id="IPR003594">
    <property type="entry name" value="HATPase_dom"/>
</dbReference>
<dbReference type="InterPro" id="IPR001789">
    <property type="entry name" value="Sig_transdc_resp-reg_receiver"/>
</dbReference>
<dbReference type="Proteomes" id="UP001139450">
    <property type="component" value="Unassembled WGS sequence"/>
</dbReference>
<dbReference type="Pfam" id="PF00512">
    <property type="entry name" value="HisKA"/>
    <property type="match status" value="1"/>
</dbReference>
<feature type="domain" description="Response regulatory" evidence="9">
    <location>
        <begin position="616"/>
        <end position="731"/>
    </location>
</feature>
<evidence type="ECO:0000313" key="10">
    <source>
        <dbReference type="EMBL" id="MCJ8209517.1"/>
    </source>
</evidence>
<dbReference type="SUPFAM" id="SSF47384">
    <property type="entry name" value="Homodimeric domain of signal transducing histidine kinase"/>
    <property type="match status" value="1"/>
</dbReference>
<dbReference type="InterPro" id="IPR011006">
    <property type="entry name" value="CheY-like_superfamily"/>
</dbReference>
<dbReference type="GO" id="GO:0000155">
    <property type="term" value="F:phosphorelay sensor kinase activity"/>
    <property type="evidence" value="ECO:0007669"/>
    <property type="project" value="InterPro"/>
</dbReference>
<sequence length="731" mass="83685">MTHPYCSAEDIQLLIDEAYRIRIHNLNKSIELAKQALSHSREYNYPQLTAKSLNNLSLFYMISGQHRQSIKLAKEAIELYEQLQDEKGVASAKYNIAGVYYKTDHYHLALIYLIDSLIIFKKYQDYHNQARTEKSLGTIYEFIGDIKSAIRSYQNSIDAAKKVKDNNLISNAYNPLSGIYLKQGDITKASELIERSIRLKTESGDIRGLAFALYGRAKIYIRTGEFTKAEEDLSEALKIHLDAKEALGTGMAYYRKAVLYKAMGRLADAKIEALEAINYSTKLNTTFIIIKCNYLLYEIYKQENAPVVALTYLEKFLQQKEAVINTQTVKVIENYDLKIKMEALEREARMQRERDEMMEKKEIAEKTAKMKQDFLSTMSHEIRTPLNAVISISSMLKQSSNQADRELIDSLQFASDNLLNIINDILDFTKLDAGKVQLRMRPFEFSELMRRIVLTYEKMAVEKGLKPELHIDRNIWSWYEMDDTKLMQILGNLISNAIKYTDTGSVKLNIKKIDGDEYRDTLRFMVSDTGLGIPADYFGKLFDSFSQPESITTRKQGGTGLGLAIVKRLIELHQSEIFVKSELGKGSVFYFDLRLKRALPEQKDNIQTHNKIQSQHILLAEDNMINAMVAKKLLSNWGITSEHAKTGLEAVELSMTKCFDLILMDIHMPEMNGFDAAAHIRNQRNPNSQTPIYALTADITAEQQSEYVNYFNGFLRKPIEIDKLQKALLGA</sequence>
<dbReference type="SMART" id="SM00387">
    <property type="entry name" value="HATPase_c"/>
    <property type="match status" value="1"/>
</dbReference>
<keyword evidence="7" id="KW-0175">Coiled coil</keyword>
<accession>A0A9X1X1L2</accession>
<dbReference type="EMBL" id="JALJEJ010000003">
    <property type="protein sequence ID" value="MCJ8209517.1"/>
    <property type="molecule type" value="Genomic_DNA"/>
</dbReference>
<dbReference type="PANTHER" id="PTHR45339:SF1">
    <property type="entry name" value="HYBRID SIGNAL TRANSDUCTION HISTIDINE KINASE J"/>
    <property type="match status" value="1"/>
</dbReference>
<evidence type="ECO:0000256" key="4">
    <source>
        <dbReference type="ARBA" id="ARBA00023012"/>
    </source>
</evidence>
<dbReference type="Gene3D" id="1.25.40.10">
    <property type="entry name" value="Tetratricopeptide repeat domain"/>
    <property type="match status" value="2"/>
</dbReference>
<dbReference type="InterPro" id="IPR036890">
    <property type="entry name" value="HATPase_C_sf"/>
</dbReference>
<dbReference type="PRINTS" id="PR00344">
    <property type="entry name" value="BCTRLSENSOR"/>
</dbReference>
<name>A0A9X1X1L2_9SPHI</name>
<dbReference type="SUPFAM" id="SSF48452">
    <property type="entry name" value="TPR-like"/>
    <property type="match status" value="2"/>
</dbReference>
<dbReference type="RefSeq" id="WP_245129354.1">
    <property type="nucleotide sequence ID" value="NZ_JALJEJ010000003.1"/>
</dbReference>
<dbReference type="Pfam" id="PF13424">
    <property type="entry name" value="TPR_12"/>
    <property type="match status" value="2"/>
</dbReference>
<evidence type="ECO:0000256" key="1">
    <source>
        <dbReference type="ARBA" id="ARBA00000085"/>
    </source>
</evidence>
<feature type="modified residue" description="4-aspartylphosphate" evidence="5">
    <location>
        <position position="665"/>
    </location>
</feature>
<dbReference type="InterPro" id="IPR019734">
    <property type="entry name" value="TPR_rpt"/>
</dbReference>
<dbReference type="FunFam" id="3.30.565.10:FF:000010">
    <property type="entry name" value="Sensor histidine kinase RcsC"/>
    <property type="match status" value="1"/>
</dbReference>
<gene>
    <name evidence="10" type="ORF">MUY27_07340</name>
</gene>
<evidence type="ECO:0000313" key="11">
    <source>
        <dbReference type="Proteomes" id="UP001139450"/>
    </source>
</evidence>
<reference evidence="10" key="1">
    <citation type="submission" date="2022-04" db="EMBL/GenBank/DDBJ databases">
        <title>Mucilaginibacter sp. RS28 isolated from freshwater.</title>
        <authorList>
            <person name="Ko S.-R."/>
        </authorList>
    </citation>
    <scope>NUCLEOTIDE SEQUENCE</scope>
    <source>
        <strain evidence="10">RS28</strain>
    </source>
</reference>
<dbReference type="AlphaFoldDB" id="A0A9X1X1L2"/>
<evidence type="ECO:0000256" key="2">
    <source>
        <dbReference type="ARBA" id="ARBA00012438"/>
    </source>
</evidence>
<dbReference type="SMART" id="SM00448">
    <property type="entry name" value="REC"/>
    <property type="match status" value="1"/>
</dbReference>
<dbReference type="Pfam" id="PF02518">
    <property type="entry name" value="HATPase_c"/>
    <property type="match status" value="1"/>
</dbReference>
<organism evidence="10 11">
    <name type="scientific">Mucilaginibacter straminoryzae</name>
    <dbReference type="NCBI Taxonomy" id="2932774"/>
    <lineage>
        <taxon>Bacteria</taxon>
        <taxon>Pseudomonadati</taxon>
        <taxon>Bacteroidota</taxon>
        <taxon>Sphingobacteriia</taxon>
        <taxon>Sphingobacteriales</taxon>
        <taxon>Sphingobacteriaceae</taxon>
        <taxon>Mucilaginibacter</taxon>
    </lineage>
</organism>
<comment type="catalytic activity">
    <reaction evidence="1">
        <text>ATP + protein L-histidine = ADP + protein N-phospho-L-histidine.</text>
        <dbReference type="EC" id="2.7.13.3"/>
    </reaction>
</comment>
<keyword evidence="6" id="KW-0802">TPR repeat</keyword>
<dbReference type="InterPro" id="IPR005467">
    <property type="entry name" value="His_kinase_dom"/>
</dbReference>
<protein>
    <recommendedName>
        <fullName evidence="2">histidine kinase</fullName>
        <ecNumber evidence="2">2.7.13.3</ecNumber>
    </recommendedName>
</protein>
<dbReference type="Gene3D" id="3.40.50.2300">
    <property type="match status" value="1"/>
</dbReference>
<dbReference type="InterPro" id="IPR011990">
    <property type="entry name" value="TPR-like_helical_dom_sf"/>
</dbReference>
<dbReference type="PROSITE" id="PS50110">
    <property type="entry name" value="RESPONSE_REGULATORY"/>
    <property type="match status" value="1"/>
</dbReference>
<proteinExistence type="predicted"/>
<keyword evidence="11" id="KW-1185">Reference proteome</keyword>
<dbReference type="CDD" id="cd16922">
    <property type="entry name" value="HATPase_EvgS-ArcB-TorS-like"/>
    <property type="match status" value="1"/>
</dbReference>
<dbReference type="SUPFAM" id="SSF52172">
    <property type="entry name" value="CheY-like"/>
    <property type="match status" value="1"/>
</dbReference>
<dbReference type="InterPro" id="IPR003661">
    <property type="entry name" value="HisK_dim/P_dom"/>
</dbReference>
<keyword evidence="4" id="KW-0902">Two-component regulatory system</keyword>
<dbReference type="InterPro" id="IPR036097">
    <property type="entry name" value="HisK_dim/P_sf"/>
</dbReference>
<evidence type="ECO:0000259" key="8">
    <source>
        <dbReference type="PROSITE" id="PS50109"/>
    </source>
</evidence>
<feature type="coiled-coil region" evidence="7">
    <location>
        <begin position="334"/>
        <end position="367"/>
    </location>
</feature>
<evidence type="ECO:0000256" key="3">
    <source>
        <dbReference type="ARBA" id="ARBA00022553"/>
    </source>
</evidence>
<dbReference type="SMART" id="SM00028">
    <property type="entry name" value="TPR"/>
    <property type="match status" value="6"/>
</dbReference>
<evidence type="ECO:0000256" key="7">
    <source>
        <dbReference type="SAM" id="Coils"/>
    </source>
</evidence>
<dbReference type="PANTHER" id="PTHR45339">
    <property type="entry name" value="HYBRID SIGNAL TRANSDUCTION HISTIDINE KINASE J"/>
    <property type="match status" value="1"/>
</dbReference>
<dbReference type="EC" id="2.7.13.3" evidence="2"/>
<dbReference type="Gene3D" id="3.30.565.10">
    <property type="entry name" value="Histidine kinase-like ATPase, C-terminal domain"/>
    <property type="match status" value="1"/>
</dbReference>
<dbReference type="CDD" id="cd17546">
    <property type="entry name" value="REC_hyHK_CKI1_RcsC-like"/>
    <property type="match status" value="1"/>
</dbReference>
<feature type="domain" description="Histidine kinase" evidence="8">
    <location>
        <begin position="377"/>
        <end position="597"/>
    </location>
</feature>
<dbReference type="Pfam" id="PF00072">
    <property type="entry name" value="Response_reg"/>
    <property type="match status" value="1"/>
</dbReference>
<dbReference type="SMART" id="SM00388">
    <property type="entry name" value="HisKA"/>
    <property type="match status" value="1"/>
</dbReference>
<dbReference type="CDD" id="cd00082">
    <property type="entry name" value="HisKA"/>
    <property type="match status" value="1"/>
</dbReference>